<dbReference type="AlphaFoldDB" id="A0A193C6W8"/>
<evidence type="ECO:0000259" key="1">
    <source>
        <dbReference type="Pfam" id="PF13556"/>
    </source>
</evidence>
<keyword evidence="3" id="KW-1185">Reference proteome</keyword>
<dbReference type="PANTHER" id="PTHR33744">
    <property type="entry name" value="CARBOHYDRATE DIACID REGULATOR"/>
    <property type="match status" value="1"/>
</dbReference>
<evidence type="ECO:0000313" key="2">
    <source>
        <dbReference type="EMBL" id="ANN20194.1"/>
    </source>
</evidence>
<name>A0A193C6W8_AMYOR</name>
<dbReference type="EMBL" id="CP016174">
    <property type="protein sequence ID" value="ANN20194.1"/>
    <property type="molecule type" value="Genomic_DNA"/>
</dbReference>
<dbReference type="STRING" id="31958.SD37_34440"/>
<dbReference type="Gene3D" id="1.10.10.2840">
    <property type="entry name" value="PucR C-terminal helix-turn-helix domain"/>
    <property type="match status" value="1"/>
</dbReference>
<feature type="domain" description="PucR C-terminal helix-turn-helix" evidence="1">
    <location>
        <begin position="323"/>
        <end position="371"/>
    </location>
</feature>
<sequence>MEGLYKLLWDRVDTNARRAVDVYLGELPDFRVMAEDAAARTAMLDFAVLLRRREAELAADGAAFAGEDLAMLTAFGERRGAQGISLASGRRVLDLHDVLTLREIHEAAGLHEVTHVTEMIGWLPANGLAGKKAYLQGFLTGLQRGSSYVKRAAELAVTLLDDGAAPPGLPESLDMVSTDRYLITVVRFSGGPLPSGERREEIVGTLLKRHRVPMLWREPGELIALFPCVDPETTRQRALGLVRECAEATGRPCATGAATGRVHALRDTATLARRISRVAPVEARPARLPVMTDVFVELGVARLPPVDDWLRGIARRLETGPDLVATLDAYYRHDMNRLHTAAALHIHPRTLDYRFRRVRELAGLEPGSFQGVRVLGAVIARVLAGRWS</sequence>
<proteinExistence type="predicted"/>
<dbReference type="InterPro" id="IPR042070">
    <property type="entry name" value="PucR_C-HTH_sf"/>
</dbReference>
<protein>
    <recommendedName>
        <fullName evidence="1">PucR C-terminal helix-turn-helix domain-containing protein</fullName>
    </recommendedName>
</protein>
<dbReference type="RefSeq" id="WP_044856273.1">
    <property type="nucleotide sequence ID" value="NZ_CP016174.1"/>
</dbReference>
<dbReference type="Proteomes" id="UP000093695">
    <property type="component" value="Chromosome"/>
</dbReference>
<organism evidence="2 3">
    <name type="scientific">Amycolatopsis orientalis</name>
    <name type="common">Nocardia orientalis</name>
    <dbReference type="NCBI Taxonomy" id="31958"/>
    <lineage>
        <taxon>Bacteria</taxon>
        <taxon>Bacillati</taxon>
        <taxon>Actinomycetota</taxon>
        <taxon>Actinomycetes</taxon>
        <taxon>Pseudonocardiales</taxon>
        <taxon>Pseudonocardiaceae</taxon>
        <taxon>Amycolatopsis</taxon>
    </lineage>
</organism>
<dbReference type="eggNOG" id="COG2508">
    <property type="taxonomic scope" value="Bacteria"/>
</dbReference>
<accession>A0A193C6W8</accession>
<dbReference type="InterPro" id="IPR051448">
    <property type="entry name" value="CdaR-like_regulators"/>
</dbReference>
<dbReference type="InterPro" id="IPR025736">
    <property type="entry name" value="PucR_C-HTH_dom"/>
</dbReference>
<reference evidence="2 3" key="1">
    <citation type="journal article" date="2015" name="Genome Announc.">
        <title>Draft Genome Sequence of Norvancomycin-Producing Strain Amycolatopsis orientalis CPCC200066.</title>
        <authorList>
            <person name="Lei X."/>
            <person name="Yuan F."/>
            <person name="Shi Y."/>
            <person name="Li X."/>
            <person name="Wang L."/>
            <person name="Hong B."/>
        </authorList>
    </citation>
    <scope>NUCLEOTIDE SEQUENCE [LARGE SCALE GENOMIC DNA]</scope>
    <source>
        <strain evidence="2 3">B-37</strain>
    </source>
</reference>
<dbReference type="Pfam" id="PF13556">
    <property type="entry name" value="HTH_30"/>
    <property type="match status" value="1"/>
</dbReference>
<gene>
    <name evidence="2" type="ORF">SD37_34440</name>
</gene>
<evidence type="ECO:0000313" key="3">
    <source>
        <dbReference type="Proteomes" id="UP000093695"/>
    </source>
</evidence>
<dbReference type="KEGG" id="aori:SD37_34440"/>